<evidence type="ECO:0000259" key="1">
    <source>
        <dbReference type="PROSITE" id="PS50943"/>
    </source>
</evidence>
<sequence length="112" mass="12468">MKPREINRVNMYLYRVPKMNATQLKMARVGLGWGVRDLAEKAGITANTVTRIENGSDAKTSTIHLLQTALEIGEEIEPGKWRFAEFVEPDGVRIRLGGDPDAERGAVVHKPI</sequence>
<evidence type="ECO:0000313" key="3">
    <source>
        <dbReference type="Proteomes" id="UP000298649"/>
    </source>
</evidence>
<evidence type="ECO:0000313" key="2">
    <source>
        <dbReference type="EMBL" id="QCL92890.1"/>
    </source>
</evidence>
<proteinExistence type="predicted"/>
<reference evidence="2 3" key="1">
    <citation type="submission" date="2019-04" db="EMBL/GenBank/DDBJ databases">
        <title>Complete genome sequence of Agrobacterium tumefaciens CFBP7129.</title>
        <authorList>
            <person name="Haryono M."/>
            <person name="Lin Y.-C."/>
            <person name="Lai E.-M."/>
            <person name="Kuo C.-H."/>
        </authorList>
    </citation>
    <scope>NUCLEOTIDE SEQUENCE [LARGE SCALE GENOMIC DNA]</scope>
    <source>
        <strain evidence="2 3">CFBP7129</strain>
    </source>
</reference>
<accession>A0A4D7YQJ6</accession>
<gene>
    <name evidence="2" type="ORF">CFBP7129_00775</name>
</gene>
<dbReference type="Gene3D" id="1.10.260.40">
    <property type="entry name" value="lambda repressor-like DNA-binding domains"/>
    <property type="match status" value="1"/>
</dbReference>
<dbReference type="GO" id="GO:0003677">
    <property type="term" value="F:DNA binding"/>
    <property type="evidence" value="ECO:0007669"/>
    <property type="project" value="InterPro"/>
</dbReference>
<dbReference type="InterPro" id="IPR010982">
    <property type="entry name" value="Lambda_DNA-bd_dom_sf"/>
</dbReference>
<protein>
    <submittedName>
        <fullName evidence="2">Helix-turn-helix transcriptional regulator</fullName>
    </submittedName>
</protein>
<feature type="domain" description="HTH cro/C1-type" evidence="1">
    <location>
        <begin position="24"/>
        <end position="76"/>
    </location>
</feature>
<dbReference type="CDD" id="cd00093">
    <property type="entry name" value="HTH_XRE"/>
    <property type="match status" value="1"/>
</dbReference>
<dbReference type="SMART" id="SM00530">
    <property type="entry name" value="HTH_XRE"/>
    <property type="match status" value="1"/>
</dbReference>
<dbReference type="PROSITE" id="PS50943">
    <property type="entry name" value="HTH_CROC1"/>
    <property type="match status" value="1"/>
</dbReference>
<dbReference type="SUPFAM" id="SSF47413">
    <property type="entry name" value="lambda repressor-like DNA-binding domains"/>
    <property type="match status" value="1"/>
</dbReference>
<dbReference type="Pfam" id="PF01381">
    <property type="entry name" value="HTH_3"/>
    <property type="match status" value="1"/>
</dbReference>
<dbReference type="InterPro" id="IPR001387">
    <property type="entry name" value="Cro/C1-type_HTH"/>
</dbReference>
<dbReference type="Proteomes" id="UP000298649">
    <property type="component" value="Chromosome circular"/>
</dbReference>
<dbReference type="AlphaFoldDB" id="A0A4D7YQJ6"/>
<dbReference type="EMBL" id="CP039922">
    <property type="protein sequence ID" value="QCL92890.1"/>
    <property type="molecule type" value="Genomic_DNA"/>
</dbReference>
<organism evidence="2 3">
    <name type="scientific">Agrobacterium tumefaciens</name>
    <dbReference type="NCBI Taxonomy" id="358"/>
    <lineage>
        <taxon>Bacteria</taxon>
        <taxon>Pseudomonadati</taxon>
        <taxon>Pseudomonadota</taxon>
        <taxon>Alphaproteobacteria</taxon>
        <taxon>Hyphomicrobiales</taxon>
        <taxon>Rhizobiaceae</taxon>
        <taxon>Rhizobium/Agrobacterium group</taxon>
        <taxon>Agrobacterium</taxon>
        <taxon>Agrobacterium tumefaciens complex</taxon>
    </lineage>
</organism>
<name>A0A4D7YQJ6_AGRTU</name>